<dbReference type="AlphaFoldDB" id="A0A177E8N9"/>
<evidence type="ECO:0000313" key="4">
    <source>
        <dbReference type="EMBL" id="OAG28158.1"/>
    </source>
</evidence>
<evidence type="ECO:0008006" key="6">
    <source>
        <dbReference type="Google" id="ProtNLM"/>
    </source>
</evidence>
<evidence type="ECO:0000256" key="1">
    <source>
        <dbReference type="ARBA" id="ARBA00022737"/>
    </source>
</evidence>
<protein>
    <recommendedName>
        <fullName evidence="6">Outer membrane lipoprotein BamD-like domain-containing protein</fullName>
    </recommendedName>
</protein>
<dbReference type="RefSeq" id="WP_068541254.1">
    <property type="nucleotide sequence ID" value="NZ_LSFI01000010.1"/>
</dbReference>
<name>A0A177E8N9_9BACT</name>
<reference evidence="4 5" key="1">
    <citation type="submission" date="2016-02" db="EMBL/GenBank/DDBJ databases">
        <title>Draft genome sequence of Thermodesulfatator sp. S606.</title>
        <authorList>
            <person name="Lai Q."/>
            <person name="Cao J."/>
            <person name="Dupont S."/>
            <person name="Shao Z."/>
            <person name="Jebbar M."/>
            <person name="Alain K."/>
        </authorList>
    </citation>
    <scope>NUCLEOTIDE SEQUENCE [LARGE SCALE GENOMIC DNA]</scope>
    <source>
        <strain evidence="4 5">S606</strain>
    </source>
</reference>
<dbReference type="PANTHER" id="PTHR45586">
    <property type="entry name" value="TPR REPEAT-CONTAINING PROTEIN PA4667"/>
    <property type="match status" value="1"/>
</dbReference>
<evidence type="ECO:0000313" key="5">
    <source>
        <dbReference type="Proteomes" id="UP000076964"/>
    </source>
</evidence>
<dbReference type="SUPFAM" id="SSF48452">
    <property type="entry name" value="TPR-like"/>
    <property type="match status" value="3"/>
</dbReference>
<dbReference type="OrthoDB" id="9777572at2"/>
<sequence>MRFLLLCVCWGFFITQAIAAQEALLWYQQAKTLYQEGNSQGALALLEELERRFPKERVVIARGRILAAEIYASQGKYQKVIELLTPLLKETDLTPRAYLLLARSAEALGLNSEALLYVRLLKTKFPEAQEICGGDIVAAKVFYKRKLYDRAERLAERVLTTENCSIDTKAEASFLLFRLNKPDKVVTFLEKNPRAKAFLPEVLKELALYHLKQGKFKQAEEEIYDYLNFSGREKEAPPLLWALAEALFKQKKYKEARRIYELILTSWPSAKQALFAKFRLYEMRYLFEEKIGHVNPQTRNILLNVILVLKRDYPEAPLTEEAHALEIKLLLEAKKISQALESAWAFLKKYPESPYLSRVFPVLCKASSLFEQNLLGKKDYQGLILFFNEHKQELEKASCGLSFYWAAQAYLSLNLETEARLTLLKGVLLSLPDVWEKDFKLTLVDLLLKDEEYELSLKFLKELGEKYKEINQNPYYLYLLGRLNKETGKLIEALEFLKRAYKLAVTPEIKAKIQKDYLENLIILGRYEKAFSLLQEASKVDLELAKALVTRTLKEEKYLIAQKVLSFLRKKFPEDRELLWLEGLLWERLGEPEKAFGIWQKLAKGNDVYAQLASSLLKEEKLIEEARKEIY</sequence>
<keyword evidence="3" id="KW-0732">Signal</keyword>
<dbReference type="SMART" id="SM00028">
    <property type="entry name" value="TPR"/>
    <property type="match status" value="5"/>
</dbReference>
<comment type="caution">
    <text evidence="4">The sequence shown here is derived from an EMBL/GenBank/DDBJ whole genome shotgun (WGS) entry which is preliminary data.</text>
</comment>
<organism evidence="4 5">
    <name type="scientific">Thermodesulfatator autotrophicus</name>
    <dbReference type="NCBI Taxonomy" id="1795632"/>
    <lineage>
        <taxon>Bacteria</taxon>
        <taxon>Pseudomonadati</taxon>
        <taxon>Thermodesulfobacteriota</taxon>
        <taxon>Thermodesulfobacteria</taxon>
        <taxon>Thermodesulfobacteriales</taxon>
        <taxon>Thermodesulfatatoraceae</taxon>
        <taxon>Thermodesulfatator</taxon>
    </lineage>
</organism>
<accession>A0A177E8N9</accession>
<dbReference type="InterPro" id="IPR019734">
    <property type="entry name" value="TPR_rpt"/>
</dbReference>
<dbReference type="STRING" id="1795632.TH606_03190"/>
<evidence type="ECO:0000256" key="2">
    <source>
        <dbReference type="ARBA" id="ARBA00022803"/>
    </source>
</evidence>
<dbReference type="Proteomes" id="UP000076964">
    <property type="component" value="Unassembled WGS sequence"/>
</dbReference>
<dbReference type="InterPro" id="IPR051012">
    <property type="entry name" value="CellSynth/LPSAsmb/PSIAsmb"/>
</dbReference>
<proteinExistence type="predicted"/>
<feature type="signal peptide" evidence="3">
    <location>
        <begin position="1"/>
        <end position="19"/>
    </location>
</feature>
<gene>
    <name evidence="4" type="ORF">TH606_03190</name>
</gene>
<keyword evidence="2" id="KW-0802">TPR repeat</keyword>
<dbReference type="Gene3D" id="1.25.40.10">
    <property type="entry name" value="Tetratricopeptide repeat domain"/>
    <property type="match status" value="3"/>
</dbReference>
<feature type="chain" id="PRO_5008060210" description="Outer membrane lipoprotein BamD-like domain-containing protein" evidence="3">
    <location>
        <begin position="20"/>
        <end position="631"/>
    </location>
</feature>
<keyword evidence="1" id="KW-0677">Repeat</keyword>
<evidence type="ECO:0000256" key="3">
    <source>
        <dbReference type="SAM" id="SignalP"/>
    </source>
</evidence>
<dbReference type="InterPro" id="IPR011990">
    <property type="entry name" value="TPR-like_helical_dom_sf"/>
</dbReference>
<dbReference type="PANTHER" id="PTHR45586:SF1">
    <property type="entry name" value="LIPOPOLYSACCHARIDE ASSEMBLY PROTEIN B"/>
    <property type="match status" value="1"/>
</dbReference>
<dbReference type="Pfam" id="PF13432">
    <property type="entry name" value="TPR_16"/>
    <property type="match status" value="3"/>
</dbReference>
<keyword evidence="5" id="KW-1185">Reference proteome</keyword>
<dbReference type="EMBL" id="LSFI01000010">
    <property type="protein sequence ID" value="OAG28158.1"/>
    <property type="molecule type" value="Genomic_DNA"/>
</dbReference>